<keyword evidence="4" id="KW-1185">Reference proteome</keyword>
<feature type="domain" description="ATP-grasp" evidence="2">
    <location>
        <begin position="166"/>
        <end position="373"/>
    </location>
</feature>
<keyword evidence="1" id="KW-0067">ATP-binding</keyword>
<organism evidence="3 4">
    <name type="scientific">Streptomyces armeniacus</name>
    <dbReference type="NCBI Taxonomy" id="83291"/>
    <lineage>
        <taxon>Bacteria</taxon>
        <taxon>Bacillati</taxon>
        <taxon>Actinomycetota</taxon>
        <taxon>Actinomycetes</taxon>
        <taxon>Kitasatosporales</taxon>
        <taxon>Streptomycetaceae</taxon>
        <taxon>Streptomyces</taxon>
    </lineage>
</organism>
<dbReference type="GO" id="GO:0005524">
    <property type="term" value="F:ATP binding"/>
    <property type="evidence" value="ECO:0007669"/>
    <property type="project" value="UniProtKB-UniRule"/>
</dbReference>
<dbReference type="GO" id="GO:0046872">
    <property type="term" value="F:metal ion binding"/>
    <property type="evidence" value="ECO:0007669"/>
    <property type="project" value="InterPro"/>
</dbReference>
<dbReference type="SUPFAM" id="SSF56059">
    <property type="entry name" value="Glutathione synthetase ATP-binding domain-like"/>
    <property type="match status" value="1"/>
</dbReference>
<gene>
    <name evidence="3" type="ORF">DVA86_10355</name>
</gene>
<dbReference type="PROSITE" id="PS50975">
    <property type="entry name" value="ATP_GRASP"/>
    <property type="match status" value="1"/>
</dbReference>
<dbReference type="InterPro" id="IPR040754">
    <property type="entry name" value="PreAtp-grasp"/>
</dbReference>
<evidence type="ECO:0000313" key="3">
    <source>
        <dbReference type="EMBL" id="AXK32990.1"/>
    </source>
</evidence>
<dbReference type="RefSeq" id="WP_208877584.1">
    <property type="nucleotide sequence ID" value="NZ_CP031320.1"/>
</dbReference>
<dbReference type="InterPro" id="IPR041356">
    <property type="entry name" value="PGM1_C"/>
</dbReference>
<evidence type="ECO:0000313" key="4">
    <source>
        <dbReference type="Proteomes" id="UP000254425"/>
    </source>
</evidence>
<name>A0A345XMX4_9ACTN</name>
<evidence type="ECO:0000256" key="1">
    <source>
        <dbReference type="PROSITE-ProRule" id="PRU00409"/>
    </source>
</evidence>
<proteinExistence type="predicted"/>
<dbReference type="Pfam" id="PF18105">
    <property type="entry name" value="PGM1_C"/>
    <property type="match status" value="1"/>
</dbReference>
<dbReference type="InterPro" id="IPR011761">
    <property type="entry name" value="ATP-grasp"/>
</dbReference>
<dbReference type="EMBL" id="CP031320">
    <property type="protein sequence ID" value="AXK32990.1"/>
    <property type="molecule type" value="Genomic_DNA"/>
</dbReference>
<sequence>MSAQTTETGRPDDDRPLIVFGNFVSDVVCGRAAGPLNLHGMVQSSRKVWLTGPGDLLLTQYPVGVDFRRYACRLLGHDPFSVTVVDAAPDPTLPLAEALRRTGLMHHVQSWLAGRRGVRLLPVVLDRPTVHFAASLGVSLCGYERTGVPDSALDAVDRLNTKSGFRTVARRLGIRVPEGCHCQDGTELVSAVRELLGRHREVLVKPVRAAGGHGVRPLTRADLPELAARLAAHRRGAGPQPEGWVAEEHLAFVRDVSAQLEVGDAGPEVVYTGEMRTRDGGYHGLLSPLAESGDGDGVRAALEHAGLALGAYLAERGYRGRFNVDAGVTRDGTVYVVESNVRRTAATARHALVRRLAASHGHGERAWLADAAPGGAVARGSRGSVNAVHGLLQDAGLAYSHESGEGVVIATEATRGSGWSYVVIGADRARAESTERTLRTLLGADTTARA</sequence>
<dbReference type="AlphaFoldDB" id="A0A345XMX4"/>
<reference evidence="3 4" key="1">
    <citation type="submission" date="2018-07" db="EMBL/GenBank/DDBJ databases">
        <title>Draft genome of the type strain Streptomyces armeniacus ATCC 15676.</title>
        <authorList>
            <person name="Labana P."/>
            <person name="Gosse J.T."/>
            <person name="Boddy C.N."/>
        </authorList>
    </citation>
    <scope>NUCLEOTIDE SEQUENCE [LARGE SCALE GENOMIC DNA]</scope>
    <source>
        <strain evidence="3 4">ATCC 15676</strain>
    </source>
</reference>
<dbReference type="KEGG" id="sarm:DVA86_10355"/>
<dbReference type="Proteomes" id="UP000254425">
    <property type="component" value="Chromosome"/>
</dbReference>
<protein>
    <recommendedName>
        <fullName evidence="2">ATP-grasp domain-containing protein</fullName>
    </recommendedName>
</protein>
<keyword evidence="1" id="KW-0547">Nucleotide-binding</keyword>
<dbReference type="Pfam" id="PF18604">
    <property type="entry name" value="PreAtp-grasp"/>
    <property type="match status" value="1"/>
</dbReference>
<evidence type="ECO:0000259" key="2">
    <source>
        <dbReference type="PROSITE" id="PS50975"/>
    </source>
</evidence>
<accession>A0A345XMX4</accession>
<dbReference type="Gene3D" id="3.30.470.20">
    <property type="entry name" value="ATP-grasp fold, B domain"/>
    <property type="match status" value="1"/>
</dbReference>